<dbReference type="AlphaFoldDB" id="A0A0F9IF74"/>
<keyword evidence="1" id="KW-0812">Transmembrane</keyword>
<dbReference type="EMBL" id="LAZR01019460">
    <property type="protein sequence ID" value="KKL92445.1"/>
    <property type="molecule type" value="Genomic_DNA"/>
</dbReference>
<comment type="caution">
    <text evidence="2">The sequence shown here is derived from an EMBL/GenBank/DDBJ whole genome shotgun (WGS) entry which is preliminary data.</text>
</comment>
<protein>
    <submittedName>
        <fullName evidence="2">Uncharacterized protein</fullName>
    </submittedName>
</protein>
<gene>
    <name evidence="2" type="ORF">LCGC14_1884610</name>
</gene>
<name>A0A0F9IF74_9ZZZZ</name>
<feature type="transmembrane region" description="Helical" evidence="1">
    <location>
        <begin position="20"/>
        <end position="41"/>
    </location>
</feature>
<keyword evidence="1" id="KW-1133">Transmembrane helix</keyword>
<keyword evidence="1" id="KW-0472">Membrane</keyword>
<evidence type="ECO:0000313" key="2">
    <source>
        <dbReference type="EMBL" id="KKL92445.1"/>
    </source>
</evidence>
<accession>A0A0F9IF74</accession>
<reference evidence="2" key="1">
    <citation type="journal article" date="2015" name="Nature">
        <title>Complex archaea that bridge the gap between prokaryotes and eukaryotes.</title>
        <authorList>
            <person name="Spang A."/>
            <person name="Saw J.H."/>
            <person name="Jorgensen S.L."/>
            <person name="Zaremba-Niedzwiedzka K."/>
            <person name="Martijn J."/>
            <person name="Lind A.E."/>
            <person name="van Eijk R."/>
            <person name="Schleper C."/>
            <person name="Guy L."/>
            <person name="Ettema T.J."/>
        </authorList>
    </citation>
    <scope>NUCLEOTIDE SEQUENCE</scope>
</reference>
<organism evidence="2">
    <name type="scientific">marine sediment metagenome</name>
    <dbReference type="NCBI Taxonomy" id="412755"/>
    <lineage>
        <taxon>unclassified sequences</taxon>
        <taxon>metagenomes</taxon>
        <taxon>ecological metagenomes</taxon>
    </lineage>
</organism>
<sequence>MQNVEDWMNNKRGEGLIEFILFLLGLAILLALAGGTLWGAVKIIKFLWYL</sequence>
<proteinExistence type="predicted"/>
<evidence type="ECO:0000256" key="1">
    <source>
        <dbReference type="SAM" id="Phobius"/>
    </source>
</evidence>